<dbReference type="InterPro" id="IPR025984">
    <property type="entry name" value="DCTPP"/>
</dbReference>
<dbReference type="GO" id="GO:0005829">
    <property type="term" value="C:cytosol"/>
    <property type="evidence" value="ECO:0007669"/>
    <property type="project" value="TreeGrafter"/>
</dbReference>
<dbReference type="Gene3D" id="1.10.287.1080">
    <property type="entry name" value="MazG-like"/>
    <property type="match status" value="1"/>
</dbReference>
<dbReference type="SUPFAM" id="SSF101386">
    <property type="entry name" value="all-alpha NTP pyrophosphatases"/>
    <property type="match status" value="1"/>
</dbReference>
<proteinExistence type="predicted"/>
<name>A0A100XXM7_9EURY</name>
<dbReference type="PANTHER" id="PTHR46523">
    <property type="entry name" value="DCTP PYROPHOSPHATASE 1"/>
    <property type="match status" value="1"/>
</dbReference>
<sequence length="108" mass="12231">MDFRELERKVVAFREERGWGIYHTPKNLAISAAVELGELLEHFQWGSDGEILEAVKDPTKKEAIADEIADVVIYLTLLAHELGIDIDEAVERKLEKNGRKYPVGVTPE</sequence>
<accession>A0A100XXM7</accession>
<dbReference type="OrthoDB" id="147562at2157"/>
<dbReference type="Proteomes" id="UP000053462">
    <property type="component" value="Unassembled WGS sequence"/>
</dbReference>
<dbReference type="STRING" id="227598.APY94_06575"/>
<dbReference type="AlphaFoldDB" id="A0A100XXM7"/>
<keyword evidence="1" id="KW-0378">Hydrolase</keyword>
<dbReference type="GO" id="GO:0006253">
    <property type="term" value="P:dCTP catabolic process"/>
    <property type="evidence" value="ECO:0007669"/>
    <property type="project" value="TreeGrafter"/>
</dbReference>
<protein>
    <submittedName>
        <fullName evidence="1">Nucleotide pyrophosphohydrolase</fullName>
    </submittedName>
</protein>
<evidence type="ECO:0000313" key="1">
    <source>
        <dbReference type="EMBL" id="KUH33314.1"/>
    </source>
</evidence>
<dbReference type="PIRSF" id="PIRSF029826">
    <property type="entry name" value="UCP029826_pph"/>
    <property type="match status" value="1"/>
</dbReference>
<organism evidence="1 2">
    <name type="scientific">Thermococcus celericrescens</name>
    <dbReference type="NCBI Taxonomy" id="227598"/>
    <lineage>
        <taxon>Archaea</taxon>
        <taxon>Methanobacteriati</taxon>
        <taxon>Methanobacteriota</taxon>
        <taxon>Thermococci</taxon>
        <taxon>Thermococcales</taxon>
        <taxon>Thermococcaceae</taxon>
        <taxon>Thermococcus</taxon>
    </lineage>
</organism>
<dbReference type="GO" id="GO:0042262">
    <property type="term" value="P:DNA protection"/>
    <property type="evidence" value="ECO:0007669"/>
    <property type="project" value="TreeGrafter"/>
</dbReference>
<dbReference type="CDD" id="cd11537">
    <property type="entry name" value="NTP-PPase_RS21-C6_like"/>
    <property type="match status" value="1"/>
</dbReference>
<dbReference type="InterPro" id="IPR052555">
    <property type="entry name" value="dCTP_Pyrophosphatase"/>
</dbReference>
<reference evidence="1 2" key="1">
    <citation type="submission" date="2015-10" db="EMBL/GenBank/DDBJ databases">
        <title>Draft genome sequence of Thermococcus celericrescens strain DSM 17994.</title>
        <authorList>
            <person name="Hong S.-J."/>
            <person name="Park C.-E."/>
            <person name="Shin J.-H."/>
        </authorList>
    </citation>
    <scope>NUCLEOTIDE SEQUENCE [LARGE SCALE GENOMIC DNA]</scope>
    <source>
        <strain evidence="1 2">DSM 17994</strain>
    </source>
</reference>
<dbReference type="GO" id="GO:0047840">
    <property type="term" value="F:dCTP diphosphatase activity"/>
    <property type="evidence" value="ECO:0007669"/>
    <property type="project" value="TreeGrafter"/>
</dbReference>
<dbReference type="RefSeq" id="WP_058938875.1">
    <property type="nucleotide sequence ID" value="NZ_LLYW01000022.1"/>
</dbReference>
<dbReference type="EMBL" id="LLYW01000022">
    <property type="protein sequence ID" value="KUH33314.1"/>
    <property type="molecule type" value="Genomic_DNA"/>
</dbReference>
<comment type="caution">
    <text evidence="1">The sequence shown here is derived from an EMBL/GenBank/DDBJ whole genome shotgun (WGS) entry which is preliminary data.</text>
</comment>
<dbReference type="PANTHER" id="PTHR46523:SF1">
    <property type="entry name" value="DCTP PYROPHOSPHATASE 1"/>
    <property type="match status" value="1"/>
</dbReference>
<keyword evidence="2" id="KW-1185">Reference proteome</keyword>
<gene>
    <name evidence="1" type="ORF">APY94_06575</name>
</gene>
<evidence type="ECO:0000313" key="2">
    <source>
        <dbReference type="Proteomes" id="UP000053462"/>
    </source>
</evidence>
<dbReference type="Pfam" id="PF12643">
    <property type="entry name" value="MazG-like"/>
    <property type="match status" value="1"/>
</dbReference>